<keyword evidence="9" id="KW-1185">Reference proteome</keyword>
<evidence type="ECO:0000256" key="2">
    <source>
        <dbReference type="ARBA" id="ARBA00020581"/>
    </source>
</evidence>
<evidence type="ECO:0000313" key="9">
    <source>
        <dbReference type="Proteomes" id="UP000191144"/>
    </source>
</evidence>
<dbReference type="SUPFAM" id="SSF55194">
    <property type="entry name" value="Ribosome recycling factor, RRF"/>
    <property type="match status" value="1"/>
</dbReference>
<dbReference type="PANTHER" id="PTHR20982:SF3">
    <property type="entry name" value="MITOCHONDRIAL RIBOSOME RECYCLING FACTOR PSEUDO 1"/>
    <property type="match status" value="1"/>
</dbReference>
<keyword evidence="3" id="KW-0648">Protein biosynthesis</keyword>
<keyword evidence="6" id="KW-0175">Coiled coil</keyword>
<protein>
    <recommendedName>
        <fullName evidence="2">Ribosome-recycling factor, mitochondrial</fullName>
    </recommendedName>
    <alternativeName>
        <fullName evidence="5">Ribosome-releasing factor, mitochondrial</fullName>
    </alternativeName>
</protein>
<feature type="domain" description="Ribosome recycling factor" evidence="7">
    <location>
        <begin position="71"/>
        <end position="235"/>
    </location>
</feature>
<dbReference type="InterPro" id="IPR023584">
    <property type="entry name" value="Ribosome_recyc_fac_dom"/>
</dbReference>
<sequence length="236" mass="26220">MLSNFVNRSLNTGIIHQTRALHSGGVLTKKATKKAGKGKKADDDEEVEIVDLKSYIQQATTAFQKSVELHQKKLNELKAGTSNPTIFDKLKVGKENLKFTDLATTSTKGRNGLIITVFDPKDTKSVISSILGAGLNLNPERIPNNEQQLKVSLPPPTTETRKQNCKLLKDVFEEYKNSANKNSLGHIRGEILKALKTIDKKNDSVKKVTQDLEKLHKEYTQKLQDSLKQAEKSVLG</sequence>
<evidence type="ECO:0000256" key="1">
    <source>
        <dbReference type="ARBA" id="ARBA00005912"/>
    </source>
</evidence>
<organism evidence="8 9">
    <name type="scientific">Lachancea meyersii CBS 8951</name>
    <dbReference type="NCBI Taxonomy" id="1266667"/>
    <lineage>
        <taxon>Eukaryota</taxon>
        <taxon>Fungi</taxon>
        <taxon>Dikarya</taxon>
        <taxon>Ascomycota</taxon>
        <taxon>Saccharomycotina</taxon>
        <taxon>Saccharomycetes</taxon>
        <taxon>Saccharomycetales</taxon>
        <taxon>Saccharomycetaceae</taxon>
        <taxon>Lachancea</taxon>
    </lineage>
</organism>
<comment type="similarity">
    <text evidence="1">Belongs to the RRF family.</text>
</comment>
<dbReference type="GO" id="GO:0005739">
    <property type="term" value="C:mitochondrion"/>
    <property type="evidence" value="ECO:0007669"/>
    <property type="project" value="TreeGrafter"/>
</dbReference>
<evidence type="ECO:0000256" key="6">
    <source>
        <dbReference type="SAM" id="Coils"/>
    </source>
</evidence>
<feature type="coiled-coil region" evidence="6">
    <location>
        <begin position="198"/>
        <end position="229"/>
    </location>
</feature>
<dbReference type="OrthoDB" id="407355at2759"/>
<reference evidence="9" key="1">
    <citation type="submission" date="2016-03" db="EMBL/GenBank/DDBJ databases">
        <authorList>
            <person name="Devillers Hugo."/>
        </authorList>
    </citation>
    <scope>NUCLEOTIDE SEQUENCE [LARGE SCALE GENOMIC DNA]</scope>
</reference>
<dbReference type="GO" id="GO:0043023">
    <property type="term" value="F:ribosomal large subunit binding"/>
    <property type="evidence" value="ECO:0007669"/>
    <property type="project" value="TreeGrafter"/>
</dbReference>
<dbReference type="Gene3D" id="3.30.1360.40">
    <property type="match status" value="1"/>
</dbReference>
<comment type="function">
    <text evidence="4">Necessary for protein synthesis in mitochondria. Functions as a ribosome recycling factor in mitochondria.</text>
</comment>
<dbReference type="GO" id="GO:0006412">
    <property type="term" value="P:translation"/>
    <property type="evidence" value="ECO:0007669"/>
    <property type="project" value="UniProtKB-KW"/>
</dbReference>
<dbReference type="InterPro" id="IPR002661">
    <property type="entry name" value="Ribosome_recyc_fac"/>
</dbReference>
<dbReference type="Pfam" id="PF01765">
    <property type="entry name" value="RRF"/>
    <property type="match status" value="1"/>
</dbReference>
<dbReference type="Proteomes" id="UP000191144">
    <property type="component" value="Chromosome H"/>
</dbReference>
<name>A0A1G4KFV2_9SACH</name>
<dbReference type="AlphaFoldDB" id="A0A1G4KFV2"/>
<accession>A0A1G4KFV2</accession>
<evidence type="ECO:0000313" key="8">
    <source>
        <dbReference type="EMBL" id="SCV03385.1"/>
    </source>
</evidence>
<gene>
    <name evidence="8" type="ORF">LAME_0H10000G</name>
</gene>
<evidence type="ECO:0000256" key="5">
    <source>
        <dbReference type="ARBA" id="ARBA00033107"/>
    </source>
</evidence>
<evidence type="ECO:0000256" key="4">
    <source>
        <dbReference type="ARBA" id="ARBA00024909"/>
    </source>
</evidence>
<dbReference type="EMBL" id="LT598480">
    <property type="protein sequence ID" value="SCV03385.1"/>
    <property type="molecule type" value="Genomic_DNA"/>
</dbReference>
<dbReference type="InterPro" id="IPR036191">
    <property type="entry name" value="RRF_sf"/>
</dbReference>
<dbReference type="PANTHER" id="PTHR20982">
    <property type="entry name" value="RIBOSOME RECYCLING FACTOR"/>
    <property type="match status" value="1"/>
</dbReference>
<proteinExistence type="inferred from homology"/>
<evidence type="ECO:0000259" key="7">
    <source>
        <dbReference type="Pfam" id="PF01765"/>
    </source>
</evidence>
<evidence type="ECO:0000256" key="3">
    <source>
        <dbReference type="ARBA" id="ARBA00022917"/>
    </source>
</evidence>
<dbReference type="Gene3D" id="1.10.132.20">
    <property type="entry name" value="Ribosome-recycling factor"/>
    <property type="match status" value="1"/>
</dbReference>